<feature type="transmembrane region" description="Helical" evidence="7">
    <location>
        <begin position="133"/>
        <end position="158"/>
    </location>
</feature>
<sequence>MSQTHSAYFVITVFVIAIIALVTRYQNKPEKVFGVVLLVLYGSSAVSTEQLISSITNPGVLTLVLLIICSLALEKTSLLRRISQLVIKPSYKSTWVRLFSITTLSSALLNNTGVVSTMIAPIRANALHPASKLLLPLSFAAILGGTLTLIGTSTNLIVNSMVLDAGLPSLSFFDFSLVGGIVVLGCGLTLFLLSHWLPSNIERADTQAQYFIDAEVEPNSPLIGKTIQRNGLRNLNSLFLVEIHRQGRTISPVSPHEFIEENDRLLFCGEIRKVTQLNHFPGLSLFANKGERLSHDLKEVVLRPESALVNKTLKQIGFRAMFNAAVVAIRRDGHTVSGKLGEVTLKAGDYLVLAVGDDYHQRNNIAKNFIQLQALKADRLLKGPQEIIAVLGFFSAIALAAMEIAPLLHNLILLLGVLLLTGALKTNEIIRRLPVQIWLVISSALLLSQALDNSTAVNLLRSAMTEQAEFMSPLSGLIMVYLVTLLLTELVTNNAAAALVFPVAYALATSLDANLHSYILAVAFGASASFISPYGYQTNLMVYNVGQYCIKDYIKIGVPMSITYSGLVLTAITTIYGV</sequence>
<dbReference type="PROSITE" id="PS51202">
    <property type="entry name" value="RCK_C"/>
    <property type="match status" value="2"/>
</dbReference>
<feature type="transmembrane region" description="Helical" evidence="7">
    <location>
        <begin position="54"/>
        <end position="73"/>
    </location>
</feature>
<dbReference type="Pfam" id="PF02080">
    <property type="entry name" value="TrkA_C"/>
    <property type="match status" value="2"/>
</dbReference>
<gene>
    <name evidence="9" type="ORF">HB761_06510</name>
</gene>
<dbReference type="AlphaFoldDB" id="A0AAE9MZD7"/>
<name>A0AAE9MZD7_9VIBR</name>
<evidence type="ECO:0000256" key="3">
    <source>
        <dbReference type="ARBA" id="ARBA00022692"/>
    </source>
</evidence>
<organism evidence="9 10">
    <name type="scientific">Vibrio campbellii</name>
    <dbReference type="NCBI Taxonomy" id="680"/>
    <lineage>
        <taxon>Bacteria</taxon>
        <taxon>Pseudomonadati</taxon>
        <taxon>Pseudomonadota</taxon>
        <taxon>Gammaproteobacteria</taxon>
        <taxon>Vibrionales</taxon>
        <taxon>Vibrionaceae</taxon>
        <taxon>Vibrio</taxon>
    </lineage>
</organism>
<feature type="transmembrane region" description="Helical" evidence="7">
    <location>
        <begin position="517"/>
        <end position="536"/>
    </location>
</feature>
<feature type="domain" description="RCK C-terminal" evidence="8">
    <location>
        <begin position="199"/>
        <end position="283"/>
    </location>
</feature>
<evidence type="ECO:0000313" key="9">
    <source>
        <dbReference type="EMBL" id="UTZ26449.1"/>
    </source>
</evidence>
<evidence type="ECO:0000256" key="5">
    <source>
        <dbReference type="ARBA" id="ARBA00022989"/>
    </source>
</evidence>
<feature type="transmembrane region" description="Helical" evidence="7">
    <location>
        <begin position="556"/>
        <end position="576"/>
    </location>
</feature>
<reference evidence="9" key="1">
    <citation type="submission" date="2020-03" db="EMBL/GenBank/DDBJ databases">
        <title>Five strains of Vibrio campbellii isolated from Mariana Trench.</title>
        <authorList>
            <person name="Liang J."/>
            <person name="Zhang X.-H."/>
        </authorList>
    </citation>
    <scope>NUCLEOTIDE SEQUENCE</scope>
    <source>
        <strain evidence="9">LJC014</strain>
    </source>
</reference>
<evidence type="ECO:0000256" key="2">
    <source>
        <dbReference type="ARBA" id="ARBA00022448"/>
    </source>
</evidence>
<dbReference type="Proteomes" id="UP001058687">
    <property type="component" value="Chromosome 1"/>
</dbReference>
<evidence type="ECO:0000256" key="7">
    <source>
        <dbReference type="SAM" id="Phobius"/>
    </source>
</evidence>
<keyword evidence="4" id="KW-0677">Repeat</keyword>
<feature type="transmembrane region" description="Helical" evidence="7">
    <location>
        <begin position="470"/>
        <end position="488"/>
    </location>
</feature>
<comment type="subcellular location">
    <subcellularLocation>
        <location evidence="1">Membrane</location>
        <topology evidence="1">Multi-pass membrane protein</topology>
    </subcellularLocation>
</comment>
<feature type="transmembrane region" description="Helical" evidence="7">
    <location>
        <begin position="433"/>
        <end position="450"/>
    </location>
</feature>
<dbReference type="InterPro" id="IPR004680">
    <property type="entry name" value="Cit_transptr-like_dom"/>
</dbReference>
<dbReference type="Gene3D" id="3.30.70.1450">
    <property type="entry name" value="Regulator of K+ conductance, C-terminal domain"/>
    <property type="match status" value="2"/>
</dbReference>
<dbReference type="GO" id="GO:0008324">
    <property type="term" value="F:monoatomic cation transmembrane transporter activity"/>
    <property type="evidence" value="ECO:0007669"/>
    <property type="project" value="InterPro"/>
</dbReference>
<feature type="transmembrane region" description="Helical" evidence="7">
    <location>
        <begin position="170"/>
        <end position="193"/>
    </location>
</feature>
<evidence type="ECO:0000256" key="1">
    <source>
        <dbReference type="ARBA" id="ARBA00004141"/>
    </source>
</evidence>
<accession>A0AAE9MZD7</accession>
<keyword evidence="5 7" id="KW-1133">Transmembrane helix</keyword>
<keyword evidence="3 7" id="KW-0812">Transmembrane</keyword>
<keyword evidence="6 7" id="KW-0472">Membrane</keyword>
<dbReference type="GO" id="GO:0006813">
    <property type="term" value="P:potassium ion transport"/>
    <property type="evidence" value="ECO:0007669"/>
    <property type="project" value="InterPro"/>
</dbReference>
<dbReference type="EMBL" id="CP050467">
    <property type="protein sequence ID" value="UTZ26449.1"/>
    <property type="molecule type" value="Genomic_DNA"/>
</dbReference>
<dbReference type="PANTHER" id="PTHR43652:SF2">
    <property type="entry name" value="BASIC AMINO ACID ANTIPORTER YFCC-RELATED"/>
    <property type="match status" value="1"/>
</dbReference>
<protein>
    <submittedName>
        <fullName evidence="9">SLC13 family permease</fullName>
    </submittedName>
</protein>
<dbReference type="SUPFAM" id="SSF116726">
    <property type="entry name" value="TrkA C-terminal domain-like"/>
    <property type="match status" value="2"/>
</dbReference>
<dbReference type="RefSeq" id="WP_255939761.1">
    <property type="nucleotide sequence ID" value="NZ_CP050467.1"/>
</dbReference>
<evidence type="ECO:0000256" key="4">
    <source>
        <dbReference type="ARBA" id="ARBA00022737"/>
    </source>
</evidence>
<dbReference type="InterPro" id="IPR006037">
    <property type="entry name" value="RCK_C"/>
</dbReference>
<evidence type="ECO:0000256" key="6">
    <source>
        <dbReference type="ARBA" id="ARBA00023136"/>
    </source>
</evidence>
<dbReference type="InterPro" id="IPR036721">
    <property type="entry name" value="RCK_C_sf"/>
</dbReference>
<feature type="transmembrane region" description="Helical" evidence="7">
    <location>
        <begin position="386"/>
        <end position="402"/>
    </location>
</feature>
<dbReference type="InterPro" id="IPR051679">
    <property type="entry name" value="DASS-Related_Transporters"/>
</dbReference>
<dbReference type="PANTHER" id="PTHR43652">
    <property type="entry name" value="BASIC AMINO ACID ANTIPORTER YFCC-RELATED"/>
    <property type="match status" value="1"/>
</dbReference>
<feature type="transmembrane region" description="Helical" evidence="7">
    <location>
        <begin position="6"/>
        <end position="25"/>
    </location>
</feature>
<dbReference type="GO" id="GO:0005886">
    <property type="term" value="C:plasma membrane"/>
    <property type="evidence" value="ECO:0007669"/>
    <property type="project" value="TreeGrafter"/>
</dbReference>
<keyword evidence="2" id="KW-0813">Transport</keyword>
<evidence type="ECO:0000259" key="8">
    <source>
        <dbReference type="PROSITE" id="PS51202"/>
    </source>
</evidence>
<proteinExistence type="predicted"/>
<feature type="domain" description="RCK C-terminal" evidence="8">
    <location>
        <begin position="285"/>
        <end position="369"/>
    </location>
</feature>
<dbReference type="Pfam" id="PF03600">
    <property type="entry name" value="CitMHS"/>
    <property type="match status" value="1"/>
</dbReference>
<evidence type="ECO:0000313" key="10">
    <source>
        <dbReference type="Proteomes" id="UP001058687"/>
    </source>
</evidence>